<gene>
    <name evidence="3" type="ORF">GV68_16235</name>
</gene>
<feature type="chain" id="PRO_5038036160" description="PepSY domain-containing protein" evidence="2">
    <location>
        <begin position="22"/>
        <end position="181"/>
    </location>
</feature>
<feature type="compositionally biased region" description="Acidic residues" evidence="1">
    <location>
        <begin position="83"/>
        <end position="98"/>
    </location>
</feature>
<evidence type="ECO:0000256" key="2">
    <source>
        <dbReference type="SAM" id="SignalP"/>
    </source>
</evidence>
<feature type="compositionally biased region" description="Gly residues" evidence="1">
    <location>
        <begin position="36"/>
        <end position="48"/>
    </location>
</feature>
<dbReference type="PROSITE" id="PS51318">
    <property type="entry name" value="TAT"/>
    <property type="match status" value="1"/>
</dbReference>
<dbReference type="OrthoDB" id="8282977at2"/>
<dbReference type="InterPro" id="IPR006311">
    <property type="entry name" value="TAT_signal"/>
</dbReference>
<evidence type="ECO:0000256" key="1">
    <source>
        <dbReference type="SAM" id="MobiDB-lite"/>
    </source>
</evidence>
<dbReference type="EMBL" id="JOKJ01000030">
    <property type="protein sequence ID" value="KEQ03770.1"/>
    <property type="molecule type" value="Genomic_DNA"/>
</dbReference>
<evidence type="ECO:0000313" key="3">
    <source>
        <dbReference type="EMBL" id="KEQ03770.1"/>
    </source>
</evidence>
<feature type="signal peptide" evidence="2">
    <location>
        <begin position="1"/>
        <end position="21"/>
    </location>
</feature>
<dbReference type="AlphaFoldDB" id="A0A922NYK9"/>
<evidence type="ECO:0000313" key="4">
    <source>
        <dbReference type="Proteomes" id="UP000052167"/>
    </source>
</evidence>
<feature type="compositionally biased region" description="Low complexity" evidence="1">
    <location>
        <begin position="49"/>
        <end position="61"/>
    </location>
</feature>
<reference evidence="3 4" key="1">
    <citation type="submission" date="2014-06" db="EMBL/GenBank/DDBJ databases">
        <title>Rhizobium pelagicum/R2-400B4.</title>
        <authorList>
            <person name="Kimes N.E."/>
            <person name="Lopez-Perez M."/>
        </authorList>
    </citation>
    <scope>NUCLEOTIDE SEQUENCE [LARGE SCALE GENOMIC DNA]</scope>
    <source>
        <strain evidence="3 4">R2-400B4</strain>
    </source>
</reference>
<evidence type="ECO:0008006" key="5">
    <source>
        <dbReference type="Google" id="ProtNLM"/>
    </source>
</evidence>
<comment type="caution">
    <text evidence="3">The sequence shown here is derived from an EMBL/GenBank/DDBJ whole genome shotgun (WGS) entry which is preliminary data.</text>
</comment>
<protein>
    <recommendedName>
        <fullName evidence="5">PepSY domain-containing protein</fullName>
    </recommendedName>
</protein>
<keyword evidence="2" id="KW-0732">Signal</keyword>
<sequence length="181" mass="18784">MNTGRRSLMTILMLAVAFAAAGPIVHRADAKDGGSDDSGGGDSSGSGSSGSSSGSGSDNSGSGSGGDHDDDGDSDNSGRGNDHDDDDDDDNNDDGRDDDDGHGRNGRDADYDRARDAVRDGEILPLRTVLERIDAQRYGRVIDVTLKRSLSSDVYQVKVRDTAGAIRTLRVNARNGALLGG</sequence>
<dbReference type="RefSeq" id="WP_037166670.1">
    <property type="nucleotide sequence ID" value="NZ_CAJXID010000030.1"/>
</dbReference>
<dbReference type="Proteomes" id="UP000052167">
    <property type="component" value="Unassembled WGS sequence"/>
</dbReference>
<feature type="compositionally biased region" description="Basic and acidic residues" evidence="1">
    <location>
        <begin position="99"/>
        <end position="113"/>
    </location>
</feature>
<keyword evidence="4" id="KW-1185">Reference proteome</keyword>
<name>A0A922NYK9_9HYPH</name>
<accession>A0A922NYK9</accession>
<proteinExistence type="predicted"/>
<feature type="region of interest" description="Disordered" evidence="1">
    <location>
        <begin position="27"/>
        <end position="113"/>
    </location>
</feature>
<organism evidence="3 4">
    <name type="scientific">Pseudorhizobium pelagicum</name>
    <dbReference type="NCBI Taxonomy" id="1509405"/>
    <lineage>
        <taxon>Bacteria</taxon>
        <taxon>Pseudomonadati</taxon>
        <taxon>Pseudomonadota</taxon>
        <taxon>Alphaproteobacteria</taxon>
        <taxon>Hyphomicrobiales</taxon>
        <taxon>Rhizobiaceae</taxon>
        <taxon>Rhizobium/Agrobacterium group</taxon>
        <taxon>Pseudorhizobium</taxon>
    </lineage>
</organism>